<reference evidence="2 3" key="1">
    <citation type="submission" date="2017-01" db="EMBL/GenBank/DDBJ databases">
        <title>A new Hymenobacter.</title>
        <authorList>
            <person name="Liang Y."/>
            <person name="Feng F."/>
        </authorList>
    </citation>
    <scope>NUCLEOTIDE SEQUENCE [LARGE SCALE GENOMIC DNA]</scope>
    <source>
        <strain evidence="2">MIMBbqt21</strain>
    </source>
</reference>
<comment type="caution">
    <text evidence="2">The sequence shown here is derived from an EMBL/GenBank/DDBJ whole genome shotgun (WGS) entry which is preliminary data.</text>
</comment>
<feature type="transmembrane region" description="Helical" evidence="1">
    <location>
        <begin position="123"/>
        <end position="141"/>
    </location>
</feature>
<name>A0A243WCE0_9BACT</name>
<feature type="transmembrane region" description="Helical" evidence="1">
    <location>
        <begin position="94"/>
        <end position="117"/>
    </location>
</feature>
<dbReference type="Proteomes" id="UP000194873">
    <property type="component" value="Unassembled WGS sequence"/>
</dbReference>
<accession>A0A243WCE0</accession>
<protein>
    <submittedName>
        <fullName evidence="2">Uncharacterized protein</fullName>
    </submittedName>
</protein>
<keyword evidence="1" id="KW-1133">Transmembrane helix</keyword>
<dbReference type="AlphaFoldDB" id="A0A243WCE0"/>
<feature type="transmembrane region" description="Helical" evidence="1">
    <location>
        <begin position="63"/>
        <end position="82"/>
    </location>
</feature>
<keyword evidence="1" id="KW-0472">Membrane</keyword>
<evidence type="ECO:0000313" key="2">
    <source>
        <dbReference type="EMBL" id="OUJ73281.1"/>
    </source>
</evidence>
<feature type="transmembrane region" description="Helical" evidence="1">
    <location>
        <begin position="36"/>
        <end position="57"/>
    </location>
</feature>
<organism evidence="2 3">
    <name type="scientific">Hymenobacter crusticola</name>
    <dbReference type="NCBI Taxonomy" id="1770526"/>
    <lineage>
        <taxon>Bacteria</taxon>
        <taxon>Pseudomonadati</taxon>
        <taxon>Bacteroidota</taxon>
        <taxon>Cytophagia</taxon>
        <taxon>Cytophagales</taxon>
        <taxon>Hymenobacteraceae</taxon>
        <taxon>Hymenobacter</taxon>
    </lineage>
</organism>
<keyword evidence="3" id="KW-1185">Reference proteome</keyword>
<dbReference type="EMBL" id="MTSE01000007">
    <property type="protein sequence ID" value="OUJ73281.1"/>
    <property type="molecule type" value="Genomic_DNA"/>
</dbReference>
<dbReference type="RefSeq" id="WP_086595047.1">
    <property type="nucleotide sequence ID" value="NZ_MTSE01000007.1"/>
</dbReference>
<feature type="transmembrane region" description="Helical" evidence="1">
    <location>
        <begin position="193"/>
        <end position="213"/>
    </location>
</feature>
<sequence>MDIERVLDRVAELYFIIPLAVASVRESNLPSAFRSVYNFLIVIFIGAAIRRGATIAFHNNLFTYHFFTAAEVYFLGQAYYRLTSSRPTRIAIRTAQFLFIPLALLDATIAGGLMAHINTLANTYSGTVFVALALLNLFNLLESDAKSLFKNPYFIFNVAILIDSTITTTIHTLSYFSLEKNLLEKSLFNDVMIVFPYINALYVGLLAYAFSLFKLAVNPLDALPCWLRFAARRRPERPARLSAQPDTTQVTV</sequence>
<feature type="transmembrane region" description="Helical" evidence="1">
    <location>
        <begin position="153"/>
        <end position="173"/>
    </location>
</feature>
<keyword evidence="1" id="KW-0812">Transmembrane</keyword>
<evidence type="ECO:0000256" key="1">
    <source>
        <dbReference type="SAM" id="Phobius"/>
    </source>
</evidence>
<evidence type="ECO:0000313" key="3">
    <source>
        <dbReference type="Proteomes" id="UP000194873"/>
    </source>
</evidence>
<proteinExistence type="predicted"/>
<gene>
    <name evidence="2" type="ORF">BXP70_15815</name>
</gene>